<proteinExistence type="predicted"/>
<dbReference type="EMBL" id="BK057792">
    <property type="protein sequence ID" value="DAE92005.1"/>
    <property type="molecule type" value="Genomic_DNA"/>
</dbReference>
<protein>
    <submittedName>
        <fullName evidence="1">Uncharacterized protein</fullName>
    </submittedName>
</protein>
<name>A0A8S5RRX7_9CAUD</name>
<sequence length="195" mass="21814">MSEVINQPEINAPSTVVANELELLKARADKLGIKYSPNIGIETLKERINAVLSPEKPATKVNAEDAERTRVRNDALKLIRCQIVNLNPNKKAWEGEIITVWNKYTGTVRKFVPFGEKTVEGYHIPQIIYNVLKERKYLSISTKRDPKTGELTVKTQWVPEFSLTVLPQLTKEQLAELAAAQKASGSIPVSDGFTD</sequence>
<organism evidence="1">
    <name type="scientific">Podoviridae sp. ctXdu7</name>
    <dbReference type="NCBI Taxonomy" id="2827618"/>
    <lineage>
        <taxon>Viruses</taxon>
        <taxon>Duplodnaviria</taxon>
        <taxon>Heunggongvirae</taxon>
        <taxon>Uroviricota</taxon>
        <taxon>Caudoviricetes</taxon>
    </lineage>
</organism>
<accession>A0A8S5RRX7</accession>
<reference evidence="1" key="1">
    <citation type="journal article" date="2021" name="Proc. Natl. Acad. Sci. U.S.A.">
        <title>A Catalog of Tens of Thousands of Viruses from Human Metagenomes Reveals Hidden Associations with Chronic Diseases.</title>
        <authorList>
            <person name="Tisza M.J."/>
            <person name="Buck C.B."/>
        </authorList>
    </citation>
    <scope>NUCLEOTIDE SEQUENCE</scope>
    <source>
        <strain evidence="1">CtXdu7</strain>
    </source>
</reference>
<evidence type="ECO:0000313" key="1">
    <source>
        <dbReference type="EMBL" id="DAE92005.1"/>
    </source>
</evidence>